<organism evidence="1 2">
    <name type="scientific">Rhizoctonia solani AG-3 Rhs1AP</name>
    <dbReference type="NCBI Taxonomy" id="1086054"/>
    <lineage>
        <taxon>Eukaryota</taxon>
        <taxon>Fungi</taxon>
        <taxon>Dikarya</taxon>
        <taxon>Basidiomycota</taxon>
        <taxon>Agaricomycotina</taxon>
        <taxon>Agaricomycetes</taxon>
        <taxon>Cantharellales</taxon>
        <taxon>Ceratobasidiaceae</taxon>
        <taxon>Rhizoctonia</taxon>
    </lineage>
</organism>
<dbReference type="AlphaFoldDB" id="X8JE66"/>
<proteinExistence type="predicted"/>
<dbReference type="EMBL" id="JATN01000319">
    <property type="protein sequence ID" value="EUC61596.1"/>
    <property type="molecule type" value="Genomic_DNA"/>
</dbReference>
<dbReference type="InterPro" id="IPR040521">
    <property type="entry name" value="KDZ"/>
</dbReference>
<dbReference type="PANTHER" id="PTHR33096:SF1">
    <property type="entry name" value="CXC1-LIKE CYSTEINE CLUSTER ASSOCIATED WITH KDZ TRANSPOSASES DOMAIN-CONTAINING PROTEIN"/>
    <property type="match status" value="1"/>
</dbReference>
<feature type="non-terminal residue" evidence="1">
    <location>
        <position position="922"/>
    </location>
</feature>
<accession>X8JE66</accession>
<evidence type="ECO:0000313" key="1">
    <source>
        <dbReference type="EMBL" id="EUC61596.1"/>
    </source>
</evidence>
<dbReference type="PANTHER" id="PTHR33096">
    <property type="entry name" value="CXC2 DOMAIN-CONTAINING PROTEIN"/>
    <property type="match status" value="1"/>
</dbReference>
<dbReference type="OrthoDB" id="2505969at2759"/>
<evidence type="ECO:0000313" key="2">
    <source>
        <dbReference type="Proteomes" id="UP000030108"/>
    </source>
</evidence>
<comment type="caution">
    <text evidence="1">The sequence shown here is derived from an EMBL/GenBank/DDBJ whole genome shotgun (WGS) entry which is preliminary data.</text>
</comment>
<reference evidence="2" key="1">
    <citation type="journal article" date="2014" name="Genome Announc.">
        <title>Draft genome sequence of the plant-pathogenic soil fungus Rhizoctonia solani anastomosis group 3 strain Rhs1AP.</title>
        <authorList>
            <person name="Cubeta M.A."/>
            <person name="Thomas E."/>
            <person name="Dean R.A."/>
            <person name="Jabaji S."/>
            <person name="Neate S.M."/>
            <person name="Tavantzis S."/>
            <person name="Toda T."/>
            <person name="Vilgalys R."/>
            <person name="Bharathan N."/>
            <person name="Fedorova-Abrams N."/>
            <person name="Pakala S.B."/>
            <person name="Pakala S.M."/>
            <person name="Zafar N."/>
            <person name="Joardar V."/>
            <person name="Losada L."/>
            <person name="Nierman W.C."/>
        </authorList>
    </citation>
    <scope>NUCLEOTIDE SEQUENCE [LARGE SCALE GENOMIC DNA]</scope>
    <source>
        <strain evidence="2">AG-3</strain>
    </source>
</reference>
<evidence type="ECO:0008006" key="3">
    <source>
        <dbReference type="Google" id="ProtNLM"/>
    </source>
</evidence>
<gene>
    <name evidence="1" type="ORF">RSOL_401160</name>
</gene>
<dbReference type="Pfam" id="PF18758">
    <property type="entry name" value="KDZ"/>
    <property type="match status" value="1"/>
</dbReference>
<protein>
    <recommendedName>
        <fullName evidence="3">CxC1-like cysteine cluster associated with KDZ transposases domain-containing protein</fullName>
    </recommendedName>
</protein>
<dbReference type="Proteomes" id="UP000030108">
    <property type="component" value="Unassembled WGS sequence"/>
</dbReference>
<name>X8JE66_9AGAM</name>
<sequence>MLVAAPRRITKAKLAEISEHDRAREEAIMKDKLTQAQRAELNALRSQVAGGSNVHEEILYNTPENDFVDPENDGNESGDEWVDDNQETAVMGELGLRSTGNTEWENRLKTLNDAWEAQIPALCDAYLEFLNGSASKTHLGDSQREDQIKVHCVSLWSEETRLILVRSDATGCANVALIKHGFISPSPTRPTIAISLKMLNVVEAMQQRCPSASIQGMAKAFCDLRNVPFKPYFRTQLSAVLDVYYMIRREAQQRLDKALGQDSAELKLKKCCPPCTKRLPNEPSLGYSMLVTADGGDSYKRCSLAGAMDKRTYKSDYYISRSEVDEFEDEVGGSKKGKQKTKEGEVSECEKRWKNANADKRPDKKAKSYFEETGLFVSLCRHSFVLTVCDMVRSGEKAKYVLATISRLISAFGAGILMGYDIGCTTKGTVARSPLLGPKAAALQFDMCVGSFHGAAHRRTCQLENHPQNRPGAGLSDLENAETFFSYANRIAASTRLASCYHRQQRIDMLIKTWNSDMYEALGSLLRRKYIAALKTISSTTDFLSKSSNTVQQIEGFFKDEVDYMGSFKRDLPSYTFKISYVGLLEQLEIKKDEFDACLNASPSAAESSNLHRLALFKSCLEAKRQAILEQLTTLQKAIQKIEEEHGLKRWTRGSTEWKEAHALRDNQHFHSCVDTLEHLVVQRLLELSRSGLANTGYKLRQQIARSITSRSGAVKTALARYNAAAAELTPPASEITWKEITDTSALAKLELLRISRRNVLDRPWMKPQNRRCVEQSHRLQRAHEEIERLNLELLRFHTSIIDEELELSAKLCELRTTGSPLIALLQRYINRRVAINSLLLHELRLTRDLPGYTGSKAIGIRPETCFDREIGTPGEESPQSDNHEAHVTLASADHHGGLDIDDDIADQFDRWQDMLDRAEAS</sequence>